<evidence type="ECO:0000313" key="2">
    <source>
        <dbReference type="EMBL" id="SVD35097.1"/>
    </source>
</evidence>
<dbReference type="GO" id="GO:0030170">
    <property type="term" value="F:pyridoxal phosphate binding"/>
    <property type="evidence" value="ECO:0007669"/>
    <property type="project" value="InterPro"/>
</dbReference>
<dbReference type="PANTHER" id="PTHR43510">
    <property type="entry name" value="AMINOTRANSFERASE FUNCTION, HYPOTHETICAL (EUROFUNG)"/>
    <property type="match status" value="1"/>
</dbReference>
<feature type="domain" description="Aminotransferase class I/classII large" evidence="1">
    <location>
        <begin position="52"/>
        <end position="195"/>
    </location>
</feature>
<dbReference type="InterPro" id="IPR015422">
    <property type="entry name" value="PyrdxlP-dep_Trfase_small"/>
</dbReference>
<organism evidence="2">
    <name type="scientific">marine metagenome</name>
    <dbReference type="NCBI Taxonomy" id="408172"/>
    <lineage>
        <taxon>unclassified sequences</taxon>
        <taxon>metagenomes</taxon>
        <taxon>ecological metagenomes</taxon>
    </lineage>
</organism>
<dbReference type="CDD" id="cd00609">
    <property type="entry name" value="AAT_like"/>
    <property type="match status" value="1"/>
</dbReference>
<dbReference type="InterPro" id="IPR015424">
    <property type="entry name" value="PyrdxlP-dep_Trfase"/>
</dbReference>
<proteinExistence type="predicted"/>
<gene>
    <name evidence="2" type="ORF">METZ01_LOCUS387951</name>
</gene>
<evidence type="ECO:0000259" key="1">
    <source>
        <dbReference type="Pfam" id="PF00155"/>
    </source>
</evidence>
<dbReference type="Pfam" id="PF00155">
    <property type="entry name" value="Aminotran_1_2"/>
    <property type="match status" value="1"/>
</dbReference>
<sequence>MSNNFQSFQLERIMSEWEQVVEYNLSESGAHPLKLRDLLAYDDCVLDQMLDTELGYGYAEGSPELREAIAQYYPGATADNVLVTLGCIEANYIVYSTLLNPGGQVAIQVPNYLQGWGVAHNLGADRRTFRLDPDRNWALDVDSLNEAVTNDTKLIAICNPNNPTGQILTDAEIDAVIQAADSSGAYILADEIYAGSERVKEEVTGTI</sequence>
<name>A0A382ULZ2_9ZZZZ</name>
<dbReference type="SUPFAM" id="SSF53383">
    <property type="entry name" value="PLP-dependent transferases"/>
    <property type="match status" value="1"/>
</dbReference>
<dbReference type="EMBL" id="UINC01145142">
    <property type="protein sequence ID" value="SVD35097.1"/>
    <property type="molecule type" value="Genomic_DNA"/>
</dbReference>
<reference evidence="2" key="1">
    <citation type="submission" date="2018-05" db="EMBL/GenBank/DDBJ databases">
        <authorList>
            <person name="Lanie J.A."/>
            <person name="Ng W.-L."/>
            <person name="Kazmierczak K.M."/>
            <person name="Andrzejewski T.M."/>
            <person name="Davidsen T.M."/>
            <person name="Wayne K.J."/>
            <person name="Tettelin H."/>
            <person name="Glass J.I."/>
            <person name="Rusch D."/>
            <person name="Podicherti R."/>
            <person name="Tsui H.-C.T."/>
            <person name="Winkler M.E."/>
        </authorList>
    </citation>
    <scope>NUCLEOTIDE SEQUENCE</scope>
</reference>
<dbReference type="PANTHER" id="PTHR43510:SF1">
    <property type="entry name" value="AMINOTRANSFERASE FUNCTION, HYPOTHETICAL (EUROFUNG)"/>
    <property type="match status" value="1"/>
</dbReference>
<dbReference type="InterPro" id="IPR004839">
    <property type="entry name" value="Aminotransferase_I/II_large"/>
</dbReference>
<dbReference type="Gene3D" id="3.40.640.10">
    <property type="entry name" value="Type I PLP-dependent aspartate aminotransferase-like (Major domain)"/>
    <property type="match status" value="1"/>
</dbReference>
<feature type="non-terminal residue" evidence="2">
    <location>
        <position position="207"/>
    </location>
</feature>
<dbReference type="AlphaFoldDB" id="A0A382ULZ2"/>
<protein>
    <recommendedName>
        <fullName evidence="1">Aminotransferase class I/classII large domain-containing protein</fullName>
    </recommendedName>
</protein>
<accession>A0A382ULZ2</accession>
<dbReference type="Gene3D" id="3.90.1150.10">
    <property type="entry name" value="Aspartate Aminotransferase, domain 1"/>
    <property type="match status" value="1"/>
</dbReference>
<dbReference type="InterPro" id="IPR015421">
    <property type="entry name" value="PyrdxlP-dep_Trfase_major"/>
</dbReference>